<reference evidence="2 3" key="1">
    <citation type="submission" date="2023-07" db="EMBL/GenBank/DDBJ databases">
        <title>Genomic Encyclopedia of Type Strains, Phase IV (KMG-IV): sequencing the most valuable type-strain genomes for metagenomic binning, comparative biology and taxonomic classification.</title>
        <authorList>
            <person name="Goeker M."/>
        </authorList>
    </citation>
    <scope>NUCLEOTIDE SEQUENCE [LARGE SCALE GENOMIC DNA]</scope>
    <source>
        <strain evidence="2 3">DSM 102814</strain>
    </source>
</reference>
<gene>
    <name evidence="2" type="ORF">GGR31_000981</name>
</gene>
<organism evidence="2 3">
    <name type="scientific">Mesonia maritima</name>
    <dbReference type="NCBI Taxonomy" id="1793873"/>
    <lineage>
        <taxon>Bacteria</taxon>
        <taxon>Pseudomonadati</taxon>
        <taxon>Bacteroidota</taxon>
        <taxon>Flavobacteriia</taxon>
        <taxon>Flavobacteriales</taxon>
        <taxon>Flavobacteriaceae</taxon>
        <taxon>Mesonia</taxon>
    </lineage>
</organism>
<dbReference type="Proteomes" id="UP001257659">
    <property type="component" value="Unassembled WGS sequence"/>
</dbReference>
<sequence>MRKNLLLNLVLVCLTVFGLQSCDNEPYEGLIGDDIPALESNFQVDIDGETFIADQAQASTQNGVTMITGIKNNGTTVSLLLNGSETGTFNLGQDGNSGSYAEMGQIPYIVDIDDTDATATVSEYNLEQGYISGVFSFTVTHTVDGENEEEVTETLELTNGQFTNIPLTSDVGPTPTNATFEVELDGELFTSDNAQASISNDGLEMAATNGNAQMTIQIFEASVGTFTLGSGAGAEGLILYDPDSTNENGPVYSSSEGTFTISEINMENNTVTGVFSGVLEEATGQTGDIEMTLGVFENIPVSTMQDTDFATAKIDGEDFTASLFPVVFQGNNVIVTFDNDLNSSIGLNFPADVSEGTYTITDSPNNYSATYIVDDNGSDIVYRSIAGSGEIVINSVQNDVVTGTFKFDAENDNGDSVSVTEGEFSIDIGF</sequence>
<keyword evidence="3" id="KW-1185">Reference proteome</keyword>
<feature type="chain" id="PRO_5047533014" description="DUF5689 domain-containing protein" evidence="1">
    <location>
        <begin position="22"/>
        <end position="430"/>
    </location>
</feature>
<accession>A0ABU1K406</accession>
<keyword evidence="1" id="KW-0732">Signal</keyword>
<protein>
    <recommendedName>
        <fullName evidence="4">DUF5689 domain-containing protein</fullName>
    </recommendedName>
</protein>
<name>A0ABU1K406_9FLAO</name>
<evidence type="ECO:0000256" key="1">
    <source>
        <dbReference type="SAM" id="SignalP"/>
    </source>
</evidence>
<dbReference type="PROSITE" id="PS51257">
    <property type="entry name" value="PROKAR_LIPOPROTEIN"/>
    <property type="match status" value="1"/>
</dbReference>
<dbReference type="InterPro" id="IPR046219">
    <property type="entry name" value="DUF6252"/>
</dbReference>
<dbReference type="RefSeq" id="WP_309727261.1">
    <property type="nucleotide sequence ID" value="NZ_JAVDQA010000002.1"/>
</dbReference>
<proteinExistence type="predicted"/>
<evidence type="ECO:0000313" key="2">
    <source>
        <dbReference type="EMBL" id="MDR6300350.1"/>
    </source>
</evidence>
<comment type="caution">
    <text evidence="2">The sequence shown here is derived from an EMBL/GenBank/DDBJ whole genome shotgun (WGS) entry which is preliminary data.</text>
</comment>
<dbReference type="Pfam" id="PF19765">
    <property type="entry name" value="DUF6252"/>
    <property type="match status" value="3"/>
</dbReference>
<evidence type="ECO:0000313" key="3">
    <source>
        <dbReference type="Proteomes" id="UP001257659"/>
    </source>
</evidence>
<evidence type="ECO:0008006" key="4">
    <source>
        <dbReference type="Google" id="ProtNLM"/>
    </source>
</evidence>
<feature type="signal peptide" evidence="1">
    <location>
        <begin position="1"/>
        <end position="21"/>
    </location>
</feature>
<dbReference type="EMBL" id="JAVDQA010000002">
    <property type="protein sequence ID" value="MDR6300350.1"/>
    <property type="molecule type" value="Genomic_DNA"/>
</dbReference>